<feature type="domain" description="B3/B4 tRNA-binding" evidence="1">
    <location>
        <begin position="65"/>
        <end position="214"/>
    </location>
</feature>
<dbReference type="GO" id="GO:0003723">
    <property type="term" value="F:RNA binding"/>
    <property type="evidence" value="ECO:0007669"/>
    <property type="project" value="InterPro"/>
</dbReference>
<dbReference type="GO" id="GO:0004826">
    <property type="term" value="F:phenylalanine-tRNA ligase activity"/>
    <property type="evidence" value="ECO:0007669"/>
    <property type="project" value="InterPro"/>
</dbReference>
<keyword evidence="4" id="KW-1185">Reference proteome</keyword>
<evidence type="ECO:0000313" key="2">
    <source>
        <dbReference type="EMBL" id="MBK4778771.1"/>
    </source>
</evidence>
<accession>A0A9X1BAL3</accession>
<dbReference type="RefSeq" id="WP_200771941.1">
    <property type="nucleotide sequence ID" value="NZ_CP072329.1"/>
</dbReference>
<name>A0A9X1BAL3_9STRE</name>
<reference evidence="3 4" key="2">
    <citation type="submission" date="2021-03" db="EMBL/GenBank/DDBJ databases">
        <title>Human Oral Microbial Genomes.</title>
        <authorList>
            <person name="Johnston C.D."/>
            <person name="Chen T."/>
            <person name="Dewhirst F.E."/>
        </authorList>
    </citation>
    <scope>NUCLEOTIDE SEQUENCE [LARGE SCALE GENOMIC DNA]</scope>
    <source>
        <strain evidence="3 4">CCUG 66490</strain>
    </source>
</reference>
<evidence type="ECO:0000313" key="5">
    <source>
        <dbReference type="Proteomes" id="UP001138780"/>
    </source>
</evidence>
<dbReference type="PANTHER" id="PTHR39209">
    <property type="match status" value="1"/>
</dbReference>
<dbReference type="EMBL" id="CP072329">
    <property type="protein sequence ID" value="QUB39751.1"/>
    <property type="molecule type" value="Genomic_DNA"/>
</dbReference>
<dbReference type="Pfam" id="PF03483">
    <property type="entry name" value="B3_4"/>
    <property type="match status" value="1"/>
</dbReference>
<dbReference type="InterPro" id="IPR005146">
    <property type="entry name" value="B3/B4_tRNA-bd"/>
</dbReference>
<reference evidence="2" key="1">
    <citation type="submission" date="2016-12" db="EMBL/GenBank/DDBJ databases">
        <title>Draft genome of Streptococcus lactarius CCUG 66490T type strain.</title>
        <authorList>
            <person name="Salva-Serra F."/>
            <person name="Engstrom-Jakobsson H."/>
            <person name="Thorell K."/>
            <person name="Gomila M."/>
            <person name="Gonzales-Siles L."/>
            <person name="Busquets A."/>
            <person name="Jaen-Luchoro D."/>
            <person name="Karlsson R."/>
            <person name="Kristiansson E."/>
            <person name="Moore E."/>
        </authorList>
    </citation>
    <scope>NUCLEOTIDE SEQUENCE</scope>
    <source>
        <strain evidence="2">CCUG 66490</strain>
    </source>
</reference>
<dbReference type="SUPFAM" id="SSF56037">
    <property type="entry name" value="PheT/TilS domain"/>
    <property type="match status" value="1"/>
</dbReference>
<proteinExistence type="predicted"/>
<protein>
    <recommendedName>
        <fullName evidence="1">B3/B4 tRNA-binding domain-containing protein</fullName>
    </recommendedName>
</protein>
<dbReference type="InterPro" id="IPR020825">
    <property type="entry name" value="Phe-tRNA_synthase-like_B3/B4"/>
</dbReference>
<dbReference type="Proteomes" id="UP000676511">
    <property type="component" value="Chromosome"/>
</dbReference>
<evidence type="ECO:0000259" key="1">
    <source>
        <dbReference type="SMART" id="SM00873"/>
    </source>
</evidence>
<dbReference type="Proteomes" id="UP001138780">
    <property type="component" value="Unassembled WGS sequence"/>
</dbReference>
<dbReference type="PANTHER" id="PTHR39209:SF2">
    <property type="entry name" value="CYTOPLASMIC PROTEIN"/>
    <property type="match status" value="1"/>
</dbReference>
<organism evidence="2 5">
    <name type="scientific">Streptococcus lactarius</name>
    <dbReference type="NCBI Taxonomy" id="684066"/>
    <lineage>
        <taxon>Bacteria</taxon>
        <taxon>Bacillati</taxon>
        <taxon>Bacillota</taxon>
        <taxon>Bacilli</taxon>
        <taxon>Lactobacillales</taxon>
        <taxon>Streptococcaceae</taxon>
        <taxon>Streptococcus</taxon>
    </lineage>
</organism>
<dbReference type="Gene3D" id="3.50.40.10">
    <property type="entry name" value="Phenylalanyl-trna Synthetase, Chain B, domain 3"/>
    <property type="match status" value="1"/>
</dbReference>
<dbReference type="SMART" id="SM00873">
    <property type="entry name" value="B3_4"/>
    <property type="match status" value="1"/>
</dbReference>
<dbReference type="EMBL" id="MRXX01000001">
    <property type="protein sequence ID" value="MBK4778771.1"/>
    <property type="molecule type" value="Genomic_DNA"/>
</dbReference>
<evidence type="ECO:0000313" key="4">
    <source>
        <dbReference type="Proteomes" id="UP000676511"/>
    </source>
</evidence>
<dbReference type="AlphaFoldDB" id="A0A9X1BAL3"/>
<sequence length="235" mass="26517">MKVTVDQAFWDLFPTATITVMSLVGIDNTVDEAKDLYFKDLLDKGAKRAWEFIDEENYTQSEFVQEWRQAFTKFKTKKGARSSIEALLKRVFQGREFYPINPLVDLYNSVSMSYALPCGGEDMSKLVGGLSLGQAKGGEPFFPLGAEEDAPALEGEIIYYDQEGAVCRCLNWREAQRTMLTEDTKDAILVIEAINDEQAKRARTAMQELKDLAKEYFGVEGTIYQLNAQQASLEV</sequence>
<gene>
    <name evidence="2" type="ORF">BTU61_00905</name>
    <name evidence="3" type="ORF">J4854_04715</name>
</gene>
<evidence type="ECO:0000313" key="3">
    <source>
        <dbReference type="EMBL" id="QUB39751.1"/>
    </source>
</evidence>